<dbReference type="PANTHER" id="PTHR10183">
    <property type="entry name" value="CALPAIN"/>
    <property type="match status" value="1"/>
</dbReference>
<dbReference type="GO" id="GO:0005509">
    <property type="term" value="F:calcium ion binding"/>
    <property type="evidence" value="ECO:0007669"/>
    <property type="project" value="InterPro"/>
</dbReference>
<evidence type="ECO:0000313" key="8">
    <source>
        <dbReference type="EMBL" id="KAJ0401204.1"/>
    </source>
</evidence>
<reference evidence="8" key="1">
    <citation type="submission" date="2021-12" db="EMBL/GenBank/DDBJ databases">
        <title>Prjna785345.</title>
        <authorList>
            <person name="Rujirawat T."/>
            <person name="Krajaejun T."/>
        </authorList>
    </citation>
    <scope>NUCLEOTIDE SEQUENCE</scope>
    <source>
        <strain evidence="8">Pi057C3</strain>
    </source>
</reference>
<keyword evidence="2" id="KW-0645">Protease</keyword>
<comment type="similarity">
    <text evidence="1">Belongs to the peptidase C2 family.</text>
</comment>
<dbReference type="PANTHER" id="PTHR10183:SF379">
    <property type="entry name" value="CALPAIN-5"/>
    <property type="match status" value="1"/>
</dbReference>
<evidence type="ECO:0000256" key="1">
    <source>
        <dbReference type="ARBA" id="ARBA00007623"/>
    </source>
</evidence>
<evidence type="ECO:0000256" key="4">
    <source>
        <dbReference type="ARBA" id="ARBA00022807"/>
    </source>
</evidence>
<name>A0AAD5M340_PYTIN</name>
<evidence type="ECO:0008006" key="10">
    <source>
        <dbReference type="Google" id="ProtNLM"/>
    </source>
</evidence>
<dbReference type="SUPFAM" id="SSF54001">
    <property type="entry name" value="Cysteine proteinases"/>
    <property type="match status" value="1"/>
</dbReference>
<dbReference type="PROSITE" id="PS50203">
    <property type="entry name" value="CALPAIN_CAT"/>
    <property type="match status" value="1"/>
</dbReference>
<evidence type="ECO:0000259" key="6">
    <source>
        <dbReference type="PROSITE" id="PS50203"/>
    </source>
</evidence>
<comment type="caution">
    <text evidence="5">Lacks conserved residue(s) required for the propagation of feature annotation.</text>
</comment>
<evidence type="ECO:0000256" key="5">
    <source>
        <dbReference type="PROSITE-ProRule" id="PRU00239"/>
    </source>
</evidence>
<keyword evidence="4" id="KW-0788">Thiol protease</keyword>
<accession>A0AAD5M340</accession>
<dbReference type="Proteomes" id="UP001209570">
    <property type="component" value="Unassembled WGS sequence"/>
</dbReference>
<protein>
    <recommendedName>
        <fullName evidence="10">EF-hand domain-containing protein</fullName>
    </recommendedName>
</protein>
<dbReference type="PROSITE" id="PS00018">
    <property type="entry name" value="EF_HAND_1"/>
    <property type="match status" value="1"/>
</dbReference>
<sequence>MLQQLHENVFLLVQPATARARDARSRPKTLQYVLSNVGQQSVSVRADWSASEHVAVNGHTSQMVVETVVHPLQRRELARVQRLSESAKRGFVRVTCAVRVLGGEERCTRQEKEVNDASLDGDCGDSQRVLKALAPALESHRCVSVTAASITRRTLDEIDGVGVKLRVVDPTFPPTDRSLVGHGAEPAAATWTRLNDALDSSWVFQRSRLQRQETQAPTDVVWSCGLAGQESLLCALAAMHDTAAKSHMLSQWSVINNSLCSRESGETFAEVFRGRSAVAVPLWPQGTFRRDILIDLCTPTVSHGQGQLSIWSSAGEAYTLLLHKALAKLHGNYAALAVIPTRRILLEITGLAIDDIFPASNDHDASRDAPRLMHELRHIGRCLPMASFGRVDGHHCAFRVLAATTDHIELLDPSRVLLYGVKSLGHLQHVQTAEESSSLLIPWDPFFSMDPCVFAVQTRQHEQLRRRRLVHSAAHSISGAFTWRLALSVPTSTSISLLATCCSLSDYAEDADNELTVSVSRVDDHDLTQRLLWATSTCRRLRFTAPSGEYIISLKIAKTQKTERSEQPEERCTPQRSLRETIDMLFACLDNDANGLLGRRELRQFLRCGEPEEGPDDDAIDDFLHIFASVNPNDMESPLALTRDDLLLVYQKMAVDGRLHDVIDMVQRDLERVLPACEDAHGVLEESLLDIVCVVSSDTNGCRLVPIE</sequence>
<dbReference type="EMBL" id="JAKCXM010000134">
    <property type="protein sequence ID" value="KAJ0401204.1"/>
    <property type="molecule type" value="Genomic_DNA"/>
</dbReference>
<dbReference type="GO" id="GO:0006508">
    <property type="term" value="P:proteolysis"/>
    <property type="evidence" value="ECO:0007669"/>
    <property type="project" value="UniProtKB-KW"/>
</dbReference>
<dbReference type="InterPro" id="IPR001300">
    <property type="entry name" value="Peptidase_C2_calpain_cat"/>
</dbReference>
<feature type="domain" description="EF-hand" evidence="7">
    <location>
        <begin position="577"/>
        <end position="612"/>
    </location>
</feature>
<keyword evidence="9" id="KW-1185">Reference proteome</keyword>
<proteinExistence type="inferred from homology"/>
<organism evidence="8 9">
    <name type="scientific">Pythium insidiosum</name>
    <name type="common">Pythiosis disease agent</name>
    <dbReference type="NCBI Taxonomy" id="114742"/>
    <lineage>
        <taxon>Eukaryota</taxon>
        <taxon>Sar</taxon>
        <taxon>Stramenopiles</taxon>
        <taxon>Oomycota</taxon>
        <taxon>Peronosporomycetes</taxon>
        <taxon>Pythiales</taxon>
        <taxon>Pythiaceae</taxon>
        <taxon>Pythium</taxon>
    </lineage>
</organism>
<keyword evidence="3" id="KW-0378">Hydrolase</keyword>
<dbReference type="PROSITE" id="PS50222">
    <property type="entry name" value="EF_HAND_2"/>
    <property type="match status" value="1"/>
</dbReference>
<dbReference type="InterPro" id="IPR038765">
    <property type="entry name" value="Papain-like_cys_pep_sf"/>
</dbReference>
<feature type="domain" description="Calpain catalytic" evidence="6">
    <location>
        <begin position="166"/>
        <end position="350"/>
    </location>
</feature>
<evidence type="ECO:0000256" key="2">
    <source>
        <dbReference type="ARBA" id="ARBA00022670"/>
    </source>
</evidence>
<dbReference type="AlphaFoldDB" id="A0AAD5M340"/>
<comment type="caution">
    <text evidence="8">The sequence shown here is derived from an EMBL/GenBank/DDBJ whole genome shotgun (WGS) entry which is preliminary data.</text>
</comment>
<dbReference type="GO" id="GO:0004198">
    <property type="term" value="F:calcium-dependent cysteine-type endopeptidase activity"/>
    <property type="evidence" value="ECO:0007669"/>
    <property type="project" value="InterPro"/>
</dbReference>
<evidence type="ECO:0000259" key="7">
    <source>
        <dbReference type="PROSITE" id="PS50222"/>
    </source>
</evidence>
<gene>
    <name evidence="8" type="ORF">P43SY_007623</name>
</gene>
<evidence type="ECO:0000256" key="3">
    <source>
        <dbReference type="ARBA" id="ARBA00022801"/>
    </source>
</evidence>
<evidence type="ECO:0000313" key="9">
    <source>
        <dbReference type="Proteomes" id="UP001209570"/>
    </source>
</evidence>
<dbReference type="InterPro" id="IPR018247">
    <property type="entry name" value="EF_Hand_1_Ca_BS"/>
</dbReference>
<dbReference type="InterPro" id="IPR022684">
    <property type="entry name" value="Calpain_cysteine_protease"/>
</dbReference>
<dbReference type="Pfam" id="PF00648">
    <property type="entry name" value="Peptidase_C2"/>
    <property type="match status" value="1"/>
</dbReference>
<dbReference type="InterPro" id="IPR002048">
    <property type="entry name" value="EF_hand_dom"/>
</dbReference>